<dbReference type="InterPro" id="IPR000485">
    <property type="entry name" value="AsnC-type_HTH_dom"/>
</dbReference>
<dbReference type="InterPro" id="IPR011008">
    <property type="entry name" value="Dimeric_a/b-barrel"/>
</dbReference>
<dbReference type="Gene3D" id="1.10.10.10">
    <property type="entry name" value="Winged helix-like DNA-binding domain superfamily/Winged helix DNA-binding domain"/>
    <property type="match status" value="1"/>
</dbReference>
<evidence type="ECO:0000256" key="3">
    <source>
        <dbReference type="ARBA" id="ARBA00023163"/>
    </source>
</evidence>
<dbReference type="PROSITE" id="PS00519">
    <property type="entry name" value="HTH_ASNC_1"/>
    <property type="match status" value="1"/>
</dbReference>
<dbReference type="PRINTS" id="PR00033">
    <property type="entry name" value="HTHASNC"/>
</dbReference>
<dbReference type="SUPFAM" id="SSF46785">
    <property type="entry name" value="Winged helix' DNA-binding domain"/>
    <property type="match status" value="1"/>
</dbReference>
<dbReference type="InterPro" id="IPR019887">
    <property type="entry name" value="Tscrpt_reg_AsnC/Lrp_C"/>
</dbReference>
<keyword evidence="1" id="KW-0805">Transcription regulation</keyword>
<accession>A0A1G7VZC7</accession>
<dbReference type="Pfam" id="PF01037">
    <property type="entry name" value="AsnC_trans_reg"/>
    <property type="match status" value="1"/>
</dbReference>
<dbReference type="Pfam" id="PF13404">
    <property type="entry name" value="HTH_AsnC-type"/>
    <property type="match status" value="1"/>
</dbReference>
<sequence>MDEIDSKIIAELRRDARMSYSALAAITGLSRVTVRARVERLVNSGAILGFTLILKEDMQHSPIRGHTLLAIEGAGTDRIKRLLAGMPAVQAIHATNGKWDLIVETGTETVEELDSVLGKIRRIQGVTSSETNLLLATQMTVTK</sequence>
<dbReference type="AlphaFoldDB" id="A0A1G7VZC7"/>
<dbReference type="InterPro" id="IPR019885">
    <property type="entry name" value="Tscrpt_reg_HTH_AsnC-type_CS"/>
</dbReference>
<dbReference type="Gene3D" id="3.30.70.920">
    <property type="match status" value="1"/>
</dbReference>
<dbReference type="STRING" id="218672.SAMN04489759_1108"/>
<dbReference type="PANTHER" id="PTHR30154">
    <property type="entry name" value="LEUCINE-RESPONSIVE REGULATORY PROTEIN"/>
    <property type="match status" value="1"/>
</dbReference>
<dbReference type="SUPFAM" id="SSF54909">
    <property type="entry name" value="Dimeric alpha+beta barrel"/>
    <property type="match status" value="1"/>
</dbReference>
<dbReference type="Proteomes" id="UP000199399">
    <property type="component" value="Unassembled WGS sequence"/>
</dbReference>
<name>A0A1G7VZC7_9RHOB</name>
<dbReference type="InterPro" id="IPR019888">
    <property type="entry name" value="Tscrpt_reg_AsnC-like"/>
</dbReference>
<evidence type="ECO:0000256" key="2">
    <source>
        <dbReference type="ARBA" id="ARBA00023125"/>
    </source>
</evidence>
<keyword evidence="2 5" id="KW-0238">DNA-binding</keyword>
<gene>
    <name evidence="5" type="ORF">SAMN04489759_1108</name>
</gene>
<dbReference type="SMART" id="SM00344">
    <property type="entry name" value="HTH_ASNC"/>
    <property type="match status" value="1"/>
</dbReference>
<dbReference type="GO" id="GO:0043565">
    <property type="term" value="F:sequence-specific DNA binding"/>
    <property type="evidence" value="ECO:0007669"/>
    <property type="project" value="InterPro"/>
</dbReference>
<keyword evidence="6" id="KW-1185">Reference proteome</keyword>
<dbReference type="RefSeq" id="WP_093743570.1">
    <property type="nucleotide sequence ID" value="NZ_FNBP01000010.1"/>
</dbReference>
<dbReference type="PROSITE" id="PS50956">
    <property type="entry name" value="HTH_ASNC_2"/>
    <property type="match status" value="1"/>
</dbReference>
<reference evidence="6" key="1">
    <citation type="submission" date="2016-10" db="EMBL/GenBank/DDBJ databases">
        <authorList>
            <person name="Varghese N."/>
            <person name="Submissions S."/>
        </authorList>
    </citation>
    <scope>NUCLEOTIDE SEQUENCE [LARGE SCALE GENOMIC DNA]</scope>
    <source>
        <strain evidence="6">DSM 16477</strain>
    </source>
</reference>
<dbReference type="OrthoDB" id="9809462at2"/>
<dbReference type="InterPro" id="IPR036388">
    <property type="entry name" value="WH-like_DNA-bd_sf"/>
</dbReference>
<dbReference type="GO" id="GO:0043200">
    <property type="term" value="P:response to amino acid"/>
    <property type="evidence" value="ECO:0007669"/>
    <property type="project" value="TreeGrafter"/>
</dbReference>
<evidence type="ECO:0000256" key="1">
    <source>
        <dbReference type="ARBA" id="ARBA00023015"/>
    </source>
</evidence>
<keyword evidence="3" id="KW-0804">Transcription</keyword>
<evidence type="ECO:0000313" key="5">
    <source>
        <dbReference type="EMBL" id="SDG65107.1"/>
    </source>
</evidence>
<evidence type="ECO:0000259" key="4">
    <source>
        <dbReference type="PROSITE" id="PS50956"/>
    </source>
</evidence>
<evidence type="ECO:0000313" key="6">
    <source>
        <dbReference type="Proteomes" id="UP000199399"/>
    </source>
</evidence>
<organism evidence="5 6">
    <name type="scientific">Sulfitobacter delicatus</name>
    <dbReference type="NCBI Taxonomy" id="218672"/>
    <lineage>
        <taxon>Bacteria</taxon>
        <taxon>Pseudomonadati</taxon>
        <taxon>Pseudomonadota</taxon>
        <taxon>Alphaproteobacteria</taxon>
        <taxon>Rhodobacterales</taxon>
        <taxon>Roseobacteraceae</taxon>
        <taxon>Sulfitobacter</taxon>
    </lineage>
</organism>
<feature type="domain" description="HTH asnC-type" evidence="4">
    <location>
        <begin position="1"/>
        <end position="67"/>
    </location>
</feature>
<dbReference type="EMBL" id="FNBP01000010">
    <property type="protein sequence ID" value="SDG65107.1"/>
    <property type="molecule type" value="Genomic_DNA"/>
</dbReference>
<protein>
    <submittedName>
        <fullName evidence="5">DNA-binding transcriptional regulator, Lrp family</fullName>
    </submittedName>
</protein>
<dbReference type="GO" id="GO:0005829">
    <property type="term" value="C:cytosol"/>
    <property type="evidence" value="ECO:0007669"/>
    <property type="project" value="TreeGrafter"/>
</dbReference>
<dbReference type="PANTHER" id="PTHR30154:SF34">
    <property type="entry name" value="TRANSCRIPTIONAL REGULATOR AZLB"/>
    <property type="match status" value="1"/>
</dbReference>
<dbReference type="InterPro" id="IPR036390">
    <property type="entry name" value="WH_DNA-bd_sf"/>
</dbReference>
<proteinExistence type="predicted"/>